<dbReference type="EMBL" id="CP054719">
    <property type="protein sequence ID" value="QOL20277.1"/>
    <property type="molecule type" value="Genomic_DNA"/>
</dbReference>
<dbReference type="GO" id="GO:0045333">
    <property type="term" value="P:cellular respiration"/>
    <property type="evidence" value="ECO:0007669"/>
    <property type="project" value="InterPro"/>
</dbReference>
<dbReference type="Pfam" id="PF03364">
    <property type="entry name" value="Polyketide_cyc"/>
    <property type="match status" value="1"/>
</dbReference>
<dbReference type="Gene3D" id="3.30.530.20">
    <property type="match status" value="1"/>
</dbReference>
<feature type="domain" description="Coenzyme Q-binding protein COQ10 START" evidence="2">
    <location>
        <begin position="11"/>
        <end position="135"/>
    </location>
</feature>
<dbReference type="KEGG" id="pbal:CPBP_01066"/>
<evidence type="ECO:0000313" key="4">
    <source>
        <dbReference type="Proteomes" id="UP000594001"/>
    </source>
</evidence>
<dbReference type="PANTHER" id="PTHR12901">
    <property type="entry name" value="SPERM PROTEIN HOMOLOG"/>
    <property type="match status" value="1"/>
</dbReference>
<evidence type="ECO:0000256" key="1">
    <source>
        <dbReference type="ARBA" id="ARBA00008918"/>
    </source>
</evidence>
<keyword evidence="4" id="KW-1185">Reference proteome</keyword>
<evidence type="ECO:0000313" key="3">
    <source>
        <dbReference type="EMBL" id="QOL20277.1"/>
    </source>
</evidence>
<reference evidence="3 4" key="1">
    <citation type="submission" date="2020-06" db="EMBL/GenBank/DDBJ databases">
        <title>The endosymbiont of the kinetoplastid Bodo saltans is a Paracaedibacter-like alpha-proteobacterium possessing a putative toxin-antitoxin system.</title>
        <authorList>
            <person name="Midha S."/>
            <person name="Rigden D.J."/>
            <person name="Siozios S."/>
            <person name="Hurst G.D.D."/>
            <person name="Jackson A.P."/>
        </authorList>
    </citation>
    <scope>NUCLEOTIDE SEQUENCE [LARGE SCALE GENOMIC DNA]</scope>
    <source>
        <strain evidence="3">Lake Konstanz</strain>
    </source>
</reference>
<comment type="similarity">
    <text evidence="1">Belongs to the ribosome association toxin RatA family.</text>
</comment>
<dbReference type="AlphaFoldDB" id="A0A7L9RUJ2"/>
<dbReference type="InterPro" id="IPR023393">
    <property type="entry name" value="START-like_dom_sf"/>
</dbReference>
<dbReference type="PANTHER" id="PTHR12901:SF10">
    <property type="entry name" value="COENZYME Q-BINDING PROTEIN COQ10, MITOCHONDRIAL"/>
    <property type="match status" value="1"/>
</dbReference>
<dbReference type="RefSeq" id="WP_350331828.1">
    <property type="nucleotide sequence ID" value="NZ_CP054719.1"/>
</dbReference>
<dbReference type="Proteomes" id="UP000594001">
    <property type="component" value="Chromosome"/>
</dbReference>
<organism evidence="3 4">
    <name type="scientific">Candidatus Bodocaedibacter vickermanii</name>
    <dbReference type="NCBI Taxonomy" id="2741701"/>
    <lineage>
        <taxon>Bacteria</taxon>
        <taxon>Pseudomonadati</taxon>
        <taxon>Pseudomonadota</taxon>
        <taxon>Alphaproteobacteria</taxon>
        <taxon>Holosporales</taxon>
        <taxon>Candidatus Paracaedibacteraceae</taxon>
        <taxon>Candidatus Bodocaedibacter</taxon>
    </lineage>
</organism>
<protein>
    <submittedName>
        <fullName evidence="3">Ribosome association toxin RatA</fullName>
    </submittedName>
</protein>
<dbReference type="GO" id="GO:0048039">
    <property type="term" value="F:ubiquinone binding"/>
    <property type="evidence" value="ECO:0007669"/>
    <property type="project" value="InterPro"/>
</dbReference>
<gene>
    <name evidence="3" type="primary">ratA</name>
    <name evidence="3" type="ORF">CPBP_01066</name>
</gene>
<dbReference type="InterPro" id="IPR044996">
    <property type="entry name" value="COQ10-like"/>
</dbReference>
<dbReference type="SUPFAM" id="SSF55961">
    <property type="entry name" value="Bet v1-like"/>
    <property type="match status" value="1"/>
</dbReference>
<proteinExistence type="inferred from homology"/>
<dbReference type="InterPro" id="IPR005031">
    <property type="entry name" value="COQ10_START"/>
</dbReference>
<evidence type="ECO:0000259" key="2">
    <source>
        <dbReference type="Pfam" id="PF03364"/>
    </source>
</evidence>
<dbReference type="CDD" id="cd07813">
    <property type="entry name" value="COQ10p_like"/>
    <property type="match status" value="1"/>
</dbReference>
<accession>A0A7L9RUJ2</accession>
<name>A0A7L9RUJ2_9PROT</name>
<sequence length="145" mass="16595">MPKLFKTTTAPYSHHQLFDLVADVAAYPQFLPFCTQTDIHENSETHMIADMHIGYKSFTGAFQSKVTKEFPHALRMEQTHGSLKYLHSAWSFQPHTTPAVSTIEFTIDFEPSSWLIGKLINPILDEMSNVMIQSFLNRAKVIYDT</sequence>